<comment type="similarity">
    <text evidence="1">Belongs to the UDP-glycosyltransferase family.</text>
</comment>
<dbReference type="Proteomes" id="UP000503011">
    <property type="component" value="Chromosome"/>
</dbReference>
<gene>
    <name evidence="4" type="ORF">Psuf_058190</name>
</gene>
<evidence type="ECO:0000256" key="1">
    <source>
        <dbReference type="ARBA" id="ARBA00009995"/>
    </source>
</evidence>
<dbReference type="PANTHER" id="PTHR48050">
    <property type="entry name" value="STEROL 3-BETA-GLUCOSYLTRANSFERASE"/>
    <property type="match status" value="1"/>
</dbReference>
<evidence type="ECO:0000256" key="2">
    <source>
        <dbReference type="ARBA" id="ARBA00022679"/>
    </source>
</evidence>
<keyword evidence="2 4" id="KW-0808">Transferase</keyword>
<dbReference type="GO" id="GO:0016758">
    <property type="term" value="F:hexosyltransferase activity"/>
    <property type="evidence" value="ECO:0007669"/>
    <property type="project" value="InterPro"/>
</dbReference>
<reference evidence="4 5" key="2">
    <citation type="submission" date="2020-03" db="EMBL/GenBank/DDBJ databases">
        <authorList>
            <person name="Ichikawa N."/>
            <person name="Kimura A."/>
            <person name="Kitahashi Y."/>
            <person name="Uohara A."/>
        </authorList>
    </citation>
    <scope>NUCLEOTIDE SEQUENCE [LARGE SCALE GENOMIC DNA]</scope>
    <source>
        <strain evidence="4 5">NBRC 105367</strain>
    </source>
</reference>
<dbReference type="PANTHER" id="PTHR48050:SF13">
    <property type="entry name" value="STEROL 3-BETA-GLUCOSYLTRANSFERASE UGT80A2"/>
    <property type="match status" value="1"/>
</dbReference>
<evidence type="ECO:0000259" key="3">
    <source>
        <dbReference type="Pfam" id="PF06722"/>
    </source>
</evidence>
<dbReference type="InterPro" id="IPR010610">
    <property type="entry name" value="EryCIII-like_C"/>
</dbReference>
<reference evidence="4 5" key="1">
    <citation type="submission" date="2020-03" db="EMBL/GenBank/DDBJ databases">
        <title>Whole genome shotgun sequence of Phytohabitans suffuscus NBRC 105367.</title>
        <authorList>
            <person name="Komaki H."/>
            <person name="Tamura T."/>
        </authorList>
    </citation>
    <scope>NUCLEOTIDE SEQUENCE [LARGE SCALE GENOMIC DNA]</scope>
    <source>
        <strain evidence="4 5">NBRC 105367</strain>
    </source>
</reference>
<dbReference type="Gene3D" id="3.40.50.2000">
    <property type="entry name" value="Glycogen Phosphorylase B"/>
    <property type="match status" value="2"/>
</dbReference>
<evidence type="ECO:0000313" key="4">
    <source>
        <dbReference type="EMBL" id="BCB88506.1"/>
    </source>
</evidence>
<dbReference type="Pfam" id="PF06722">
    <property type="entry name" value="EryCIII-like_C"/>
    <property type="match status" value="1"/>
</dbReference>
<dbReference type="CDD" id="cd03784">
    <property type="entry name" value="GT1_Gtf-like"/>
    <property type="match status" value="1"/>
</dbReference>
<dbReference type="SUPFAM" id="SSF53756">
    <property type="entry name" value="UDP-Glycosyltransferase/glycogen phosphorylase"/>
    <property type="match status" value="1"/>
</dbReference>
<keyword evidence="5" id="KW-1185">Reference proteome</keyword>
<accession>A0A6F8YR20</accession>
<dbReference type="GO" id="GO:0008194">
    <property type="term" value="F:UDP-glycosyltransferase activity"/>
    <property type="evidence" value="ECO:0007669"/>
    <property type="project" value="InterPro"/>
</dbReference>
<dbReference type="EMBL" id="AP022871">
    <property type="protein sequence ID" value="BCB88506.1"/>
    <property type="molecule type" value="Genomic_DNA"/>
</dbReference>
<dbReference type="InterPro" id="IPR006326">
    <property type="entry name" value="UDPGT_MGT-like"/>
</dbReference>
<name>A0A6F8YR20_9ACTN</name>
<dbReference type="FunFam" id="3.40.50.2000:FF:000072">
    <property type="entry name" value="Glycosyl transferase"/>
    <property type="match status" value="1"/>
</dbReference>
<dbReference type="GO" id="GO:0017000">
    <property type="term" value="P:antibiotic biosynthetic process"/>
    <property type="evidence" value="ECO:0007669"/>
    <property type="project" value="UniProtKB-ARBA"/>
</dbReference>
<dbReference type="KEGG" id="psuu:Psuf_058190"/>
<dbReference type="NCBIfam" id="TIGR01426">
    <property type="entry name" value="MGT"/>
    <property type="match status" value="1"/>
</dbReference>
<proteinExistence type="inferred from homology"/>
<evidence type="ECO:0000313" key="5">
    <source>
        <dbReference type="Proteomes" id="UP000503011"/>
    </source>
</evidence>
<dbReference type="AlphaFoldDB" id="A0A6F8YR20"/>
<dbReference type="RefSeq" id="WP_173159979.1">
    <property type="nucleotide sequence ID" value="NZ_AP022871.1"/>
</dbReference>
<dbReference type="InterPro" id="IPR050426">
    <property type="entry name" value="Glycosyltransferase_28"/>
</dbReference>
<sequence>MTSYHLLFVAPGGSGHINPALGIVDQLVRTGHRVTVVTGAGFADAVTAVGARFAEYKSAFDDFHVPDAMAEDNAEQLLNDVYIADNEVMLRAAEEVAAADPPDAVVYDIFHFIAGKLLVAKLGCPGVRLEGLGTNEHYSVWEELRRSLGQRYPEEFDKTREEITALLTEFGIDKPIRRFWDEVDPFTVVTVPRAFQPEGDTFDGRFVFAGPCFSTHRLQPQWTPPAGDPPVLVVSLGSTWNEHPEFFRACAYAFEGTPWHVVLAIGEFLDPETIGELPANVEAHSWISFLDVLRHASAFITQGTIGAVMESVYNGCPLLVFSHFAAEAEPTASRALALGLGHPLRIEQITAEALREAVSDLTADEEVRRRVDRMRQEILDSGGAARAAGAIVERLSPS</sequence>
<dbReference type="InterPro" id="IPR002213">
    <property type="entry name" value="UDP_glucos_trans"/>
</dbReference>
<protein>
    <submittedName>
        <fullName evidence="4">UDP glycosyltransferase</fullName>
    </submittedName>
</protein>
<feature type="domain" description="Erythromycin biosynthesis protein CIII-like C-terminal" evidence="3">
    <location>
        <begin position="271"/>
        <end position="380"/>
    </location>
</feature>
<organism evidence="4 5">
    <name type="scientific">Phytohabitans suffuscus</name>
    <dbReference type="NCBI Taxonomy" id="624315"/>
    <lineage>
        <taxon>Bacteria</taxon>
        <taxon>Bacillati</taxon>
        <taxon>Actinomycetota</taxon>
        <taxon>Actinomycetes</taxon>
        <taxon>Micromonosporales</taxon>
        <taxon>Micromonosporaceae</taxon>
    </lineage>
</organism>